<evidence type="ECO:0000256" key="8">
    <source>
        <dbReference type="SAM" id="Phobius"/>
    </source>
</evidence>
<evidence type="ECO:0000256" key="6">
    <source>
        <dbReference type="ARBA" id="ARBA00022989"/>
    </source>
</evidence>
<evidence type="ECO:0000256" key="5">
    <source>
        <dbReference type="ARBA" id="ARBA00022692"/>
    </source>
</evidence>
<dbReference type="EMBL" id="AAOE01000035">
    <property type="protein sequence ID" value="EAR07655.1"/>
    <property type="molecule type" value="Genomic_DNA"/>
</dbReference>
<evidence type="ECO:0000256" key="3">
    <source>
        <dbReference type="ARBA" id="ARBA00022448"/>
    </source>
</evidence>
<keyword evidence="5 8" id="KW-0812">Transmembrane</keyword>
<dbReference type="Pfam" id="PF03591">
    <property type="entry name" value="AzlC"/>
    <property type="match status" value="1"/>
</dbReference>
<feature type="transmembrane region" description="Helical" evidence="8">
    <location>
        <begin position="135"/>
        <end position="160"/>
    </location>
</feature>
<comment type="similarity">
    <text evidence="2">Belongs to the AzlC family.</text>
</comment>
<feature type="transmembrane region" description="Helical" evidence="8">
    <location>
        <begin position="77"/>
        <end position="98"/>
    </location>
</feature>
<dbReference type="AlphaFoldDB" id="A4BJL5"/>
<keyword evidence="10" id="KW-1185">Reference proteome</keyword>
<feature type="transmembrane region" description="Helical" evidence="8">
    <location>
        <begin position="192"/>
        <end position="210"/>
    </location>
</feature>
<comment type="caution">
    <text evidence="9">The sequence shown here is derived from an EMBL/GenBank/DDBJ whole genome shotgun (WGS) entry which is preliminary data.</text>
</comment>
<feature type="transmembrane region" description="Helical" evidence="8">
    <location>
        <begin position="166"/>
        <end position="185"/>
    </location>
</feature>
<keyword evidence="4" id="KW-1003">Cell membrane</keyword>
<dbReference type="InterPro" id="IPR011606">
    <property type="entry name" value="Brnchd-chn_aa_trnsp_permease"/>
</dbReference>
<dbReference type="RefSeq" id="WP_008048572.1">
    <property type="nucleotide sequence ID" value="NZ_CH724155.1"/>
</dbReference>
<dbReference type="GO" id="GO:1903785">
    <property type="term" value="P:L-valine transmembrane transport"/>
    <property type="evidence" value="ECO:0007669"/>
    <property type="project" value="TreeGrafter"/>
</dbReference>
<sequence length="237" mass="25193">MTEPSQLSQLNGALIWQGFRHLAPISLFVIVFGAAFGLAAVQLGLTEANVLAMSGLVFAGASQFAALDLWGDRIPLFTVMITVFAINARHLLMGATLYPWLRETSIGKRYALMVLASDANWALAMQHFHQKKPGFGMLVGGGLALWTAWMIGTGLGIYFGNAISDPKAYGLDMAMGCFLLALVVGGEKNVRIVTIWGVAAVASILAYLYLPENSHVIVGALAGGLVGLLPGGDDRDR</sequence>
<comment type="subcellular location">
    <subcellularLocation>
        <location evidence="1">Cell membrane</location>
        <topology evidence="1">Multi-pass membrane protein</topology>
    </subcellularLocation>
</comment>
<dbReference type="PANTHER" id="PTHR34979">
    <property type="entry name" value="INNER MEMBRANE PROTEIN YGAZ"/>
    <property type="match status" value="1"/>
</dbReference>
<keyword evidence="6 8" id="KW-1133">Transmembrane helix</keyword>
<reference evidence="9 10" key="1">
    <citation type="submission" date="2006-02" db="EMBL/GenBank/DDBJ databases">
        <authorList>
            <person name="Pinhassi J."/>
            <person name="Pedros-Alio C."/>
            <person name="Ferriera S."/>
            <person name="Johnson J."/>
            <person name="Kravitz S."/>
            <person name="Halpern A."/>
            <person name="Remington K."/>
            <person name="Beeson K."/>
            <person name="Tran B."/>
            <person name="Rogers Y.-H."/>
            <person name="Friedman R."/>
            <person name="Venter J.C."/>
        </authorList>
    </citation>
    <scope>NUCLEOTIDE SEQUENCE [LARGE SCALE GENOMIC DNA]</scope>
    <source>
        <strain evidence="9 10">MED297</strain>
    </source>
</reference>
<keyword evidence="3" id="KW-0813">Transport</keyword>
<proteinExistence type="inferred from homology"/>
<evidence type="ECO:0000256" key="2">
    <source>
        <dbReference type="ARBA" id="ARBA00010735"/>
    </source>
</evidence>
<accession>A4BJL5</accession>
<evidence type="ECO:0000313" key="9">
    <source>
        <dbReference type="EMBL" id="EAR07655.1"/>
    </source>
</evidence>
<keyword evidence="7 8" id="KW-0472">Membrane</keyword>
<evidence type="ECO:0000256" key="1">
    <source>
        <dbReference type="ARBA" id="ARBA00004651"/>
    </source>
</evidence>
<dbReference type="STRING" id="314283.MED297_06434"/>
<evidence type="ECO:0000256" key="7">
    <source>
        <dbReference type="ARBA" id="ARBA00023136"/>
    </source>
</evidence>
<evidence type="ECO:0000313" key="10">
    <source>
        <dbReference type="Proteomes" id="UP000005953"/>
    </source>
</evidence>
<dbReference type="Proteomes" id="UP000005953">
    <property type="component" value="Unassembled WGS sequence"/>
</dbReference>
<protein>
    <submittedName>
        <fullName evidence="9">Putataive branched-chain amino acid transport protein AzlC</fullName>
    </submittedName>
</protein>
<organism evidence="9 10">
    <name type="scientific">Reinekea blandensis MED297</name>
    <dbReference type="NCBI Taxonomy" id="314283"/>
    <lineage>
        <taxon>Bacteria</taxon>
        <taxon>Pseudomonadati</taxon>
        <taxon>Pseudomonadota</taxon>
        <taxon>Gammaproteobacteria</taxon>
        <taxon>Oceanospirillales</taxon>
        <taxon>Saccharospirillaceae</taxon>
        <taxon>Reinekea</taxon>
    </lineage>
</organism>
<dbReference type="GO" id="GO:0005886">
    <property type="term" value="C:plasma membrane"/>
    <property type="evidence" value="ECO:0007669"/>
    <property type="project" value="UniProtKB-SubCell"/>
</dbReference>
<dbReference type="HOGENOM" id="CLU_065777_2_1_6"/>
<evidence type="ECO:0000256" key="4">
    <source>
        <dbReference type="ARBA" id="ARBA00022475"/>
    </source>
</evidence>
<dbReference type="PANTHER" id="PTHR34979:SF1">
    <property type="entry name" value="INNER MEMBRANE PROTEIN YGAZ"/>
    <property type="match status" value="1"/>
</dbReference>
<name>A4BJL5_9GAMM</name>
<gene>
    <name evidence="9" type="ORF">MED297_06434</name>
</gene>
<feature type="transmembrane region" description="Helical" evidence="8">
    <location>
        <begin position="21"/>
        <end position="45"/>
    </location>
</feature>
<feature type="transmembrane region" description="Helical" evidence="8">
    <location>
        <begin position="216"/>
        <end position="232"/>
    </location>
</feature>
<dbReference type="OrthoDB" id="9803444at2"/>